<reference evidence="20 21" key="1">
    <citation type="journal article" date="2020" name="IScience">
        <title>Genome Sequencing of the Endangered Kingdonia uniflora (Circaeasteraceae, Ranunculales) Reveals Potential Mechanisms of Evolutionary Specialization.</title>
        <authorList>
            <person name="Sun Y."/>
            <person name="Deng T."/>
            <person name="Zhang A."/>
            <person name="Moore M.J."/>
            <person name="Landis J.B."/>
            <person name="Lin N."/>
            <person name="Zhang H."/>
            <person name="Zhang X."/>
            <person name="Huang J."/>
            <person name="Zhang X."/>
            <person name="Sun H."/>
            <person name="Wang H."/>
        </authorList>
    </citation>
    <scope>NUCLEOTIDE SEQUENCE [LARGE SCALE GENOMIC DNA]</scope>
    <source>
        <strain evidence="20">TB1705</strain>
        <tissue evidence="20">Leaf</tissue>
    </source>
</reference>
<accession>A0A7J7LY85</accession>
<feature type="domain" description="Protein kinase" evidence="17">
    <location>
        <begin position="484"/>
        <end position="757"/>
    </location>
</feature>
<evidence type="ECO:0000256" key="4">
    <source>
        <dbReference type="ARBA" id="ARBA00022692"/>
    </source>
</evidence>
<keyword evidence="2 13" id="KW-0723">Serine/threonine-protein kinase</keyword>
<feature type="binding site" evidence="14">
    <location>
        <position position="512"/>
    </location>
    <ligand>
        <name>ATP</name>
        <dbReference type="ChEBI" id="CHEBI:30616"/>
    </ligand>
</feature>
<evidence type="ECO:0000313" key="21">
    <source>
        <dbReference type="Proteomes" id="UP000541444"/>
    </source>
</evidence>
<keyword evidence="10 15" id="KW-0472">Membrane</keyword>
<keyword evidence="12" id="KW-0325">Glycoprotein</keyword>
<feature type="chain" id="PRO_5029907850" description="Receptor-like serine/threonine-protein kinase" evidence="16">
    <location>
        <begin position="30"/>
        <end position="793"/>
    </location>
</feature>
<evidence type="ECO:0000313" key="20">
    <source>
        <dbReference type="EMBL" id="KAF6147514.1"/>
    </source>
</evidence>
<dbReference type="Pfam" id="PF08276">
    <property type="entry name" value="PAN_2"/>
    <property type="match status" value="1"/>
</dbReference>
<evidence type="ECO:0000256" key="2">
    <source>
        <dbReference type="ARBA" id="ARBA00022527"/>
    </source>
</evidence>
<dbReference type="InterPro" id="IPR001480">
    <property type="entry name" value="Bulb-type_lectin_dom"/>
</dbReference>
<evidence type="ECO:0000259" key="17">
    <source>
        <dbReference type="PROSITE" id="PS50011"/>
    </source>
</evidence>
<dbReference type="Pfam" id="PF00069">
    <property type="entry name" value="Pkinase"/>
    <property type="match status" value="1"/>
</dbReference>
<gene>
    <name evidence="20" type="ORF">GIB67_014653</name>
</gene>
<evidence type="ECO:0000256" key="11">
    <source>
        <dbReference type="ARBA" id="ARBA00023157"/>
    </source>
</evidence>
<dbReference type="GO" id="GO:0005524">
    <property type="term" value="F:ATP binding"/>
    <property type="evidence" value="ECO:0007669"/>
    <property type="project" value="UniProtKB-UniRule"/>
</dbReference>
<proteinExistence type="inferred from homology"/>
<dbReference type="EMBL" id="JACGCM010001899">
    <property type="protein sequence ID" value="KAF6147514.1"/>
    <property type="molecule type" value="Genomic_DNA"/>
</dbReference>
<protein>
    <recommendedName>
        <fullName evidence="13">Receptor-like serine/threonine-protein kinase</fullName>
        <ecNumber evidence="13">2.7.11.1</ecNumber>
    </recommendedName>
</protein>
<keyword evidence="7 13" id="KW-0418">Kinase</keyword>
<name>A0A7J7LY85_9MAGN</name>
<dbReference type="PROSITE" id="PS50948">
    <property type="entry name" value="PAN"/>
    <property type="match status" value="1"/>
</dbReference>
<dbReference type="PANTHER" id="PTHR47974:SF19">
    <property type="entry name" value="RECEPTOR-LIKE SERINE_THREONINE-PROTEIN KINASE"/>
    <property type="match status" value="1"/>
</dbReference>
<dbReference type="Gene3D" id="2.90.10.10">
    <property type="entry name" value="Bulb-type lectin domain"/>
    <property type="match status" value="1"/>
</dbReference>
<evidence type="ECO:0000256" key="12">
    <source>
        <dbReference type="ARBA" id="ARBA00023180"/>
    </source>
</evidence>
<dbReference type="InterPro" id="IPR011009">
    <property type="entry name" value="Kinase-like_dom_sf"/>
</dbReference>
<dbReference type="FunFam" id="3.30.200.20:FF:000178">
    <property type="entry name" value="serine/threonine-protein kinase PBS1-like"/>
    <property type="match status" value="1"/>
</dbReference>
<comment type="similarity">
    <text evidence="13">Belongs to the protein kinase superfamily. Ser/Thr protein kinase family.</text>
</comment>
<evidence type="ECO:0000259" key="18">
    <source>
        <dbReference type="PROSITE" id="PS50927"/>
    </source>
</evidence>
<evidence type="ECO:0000259" key="19">
    <source>
        <dbReference type="PROSITE" id="PS50948"/>
    </source>
</evidence>
<dbReference type="InterPro" id="IPR008271">
    <property type="entry name" value="Ser/Thr_kinase_AS"/>
</dbReference>
<evidence type="ECO:0000256" key="9">
    <source>
        <dbReference type="ARBA" id="ARBA00022989"/>
    </source>
</evidence>
<dbReference type="EC" id="2.7.11.1" evidence="13"/>
<dbReference type="GO" id="GO:0048544">
    <property type="term" value="P:recognition of pollen"/>
    <property type="evidence" value="ECO:0007669"/>
    <property type="project" value="InterPro"/>
</dbReference>
<dbReference type="PROSITE" id="PS00108">
    <property type="entry name" value="PROTEIN_KINASE_ST"/>
    <property type="match status" value="1"/>
</dbReference>
<dbReference type="SUPFAM" id="SSF51110">
    <property type="entry name" value="alpha-D-mannose-specific plant lectins"/>
    <property type="match status" value="1"/>
</dbReference>
<dbReference type="PROSITE" id="PS50927">
    <property type="entry name" value="BULB_LECTIN"/>
    <property type="match status" value="1"/>
</dbReference>
<evidence type="ECO:0000256" key="10">
    <source>
        <dbReference type="ARBA" id="ARBA00023136"/>
    </source>
</evidence>
<dbReference type="Pfam" id="PF00954">
    <property type="entry name" value="S_locus_glycop"/>
    <property type="match status" value="1"/>
</dbReference>
<feature type="signal peptide" evidence="16">
    <location>
        <begin position="1"/>
        <end position="29"/>
    </location>
</feature>
<keyword evidence="4 15" id="KW-0812">Transmembrane</keyword>
<dbReference type="SMART" id="SM00473">
    <property type="entry name" value="PAN_AP"/>
    <property type="match status" value="1"/>
</dbReference>
<dbReference type="GO" id="GO:0004674">
    <property type="term" value="F:protein serine/threonine kinase activity"/>
    <property type="evidence" value="ECO:0007669"/>
    <property type="project" value="UniProtKB-KW"/>
</dbReference>
<dbReference type="Proteomes" id="UP000541444">
    <property type="component" value="Unassembled WGS sequence"/>
</dbReference>
<evidence type="ECO:0000256" key="7">
    <source>
        <dbReference type="ARBA" id="ARBA00022777"/>
    </source>
</evidence>
<dbReference type="InterPro" id="IPR000858">
    <property type="entry name" value="S_locus_glycoprot_dom"/>
</dbReference>
<comment type="catalytic activity">
    <reaction evidence="13">
        <text>L-seryl-[protein] + ATP = O-phospho-L-seryl-[protein] + ADP + H(+)</text>
        <dbReference type="Rhea" id="RHEA:17989"/>
        <dbReference type="Rhea" id="RHEA-COMP:9863"/>
        <dbReference type="Rhea" id="RHEA-COMP:11604"/>
        <dbReference type="ChEBI" id="CHEBI:15378"/>
        <dbReference type="ChEBI" id="CHEBI:29999"/>
        <dbReference type="ChEBI" id="CHEBI:30616"/>
        <dbReference type="ChEBI" id="CHEBI:83421"/>
        <dbReference type="ChEBI" id="CHEBI:456216"/>
        <dbReference type="EC" id="2.7.11.1"/>
    </reaction>
</comment>
<dbReference type="InterPro" id="IPR000719">
    <property type="entry name" value="Prot_kinase_dom"/>
</dbReference>
<dbReference type="AlphaFoldDB" id="A0A7J7LY85"/>
<keyword evidence="9 15" id="KW-1133">Transmembrane helix</keyword>
<evidence type="ECO:0000256" key="8">
    <source>
        <dbReference type="ARBA" id="ARBA00022840"/>
    </source>
</evidence>
<dbReference type="OrthoDB" id="643280at2759"/>
<dbReference type="FunFam" id="2.90.10.10:FF:000002">
    <property type="entry name" value="Serine/threonine-protein kinase"/>
    <property type="match status" value="1"/>
</dbReference>
<dbReference type="CDD" id="cd01098">
    <property type="entry name" value="PAN_AP_plant"/>
    <property type="match status" value="1"/>
</dbReference>
<dbReference type="SMART" id="SM00108">
    <property type="entry name" value="B_lectin"/>
    <property type="match status" value="1"/>
</dbReference>
<dbReference type="Gene3D" id="3.30.200.20">
    <property type="entry name" value="Phosphorylase Kinase, domain 1"/>
    <property type="match status" value="1"/>
</dbReference>
<dbReference type="Pfam" id="PF01453">
    <property type="entry name" value="B_lectin"/>
    <property type="match status" value="1"/>
</dbReference>
<evidence type="ECO:0000256" key="1">
    <source>
        <dbReference type="ARBA" id="ARBA00004167"/>
    </source>
</evidence>
<evidence type="ECO:0000256" key="5">
    <source>
        <dbReference type="ARBA" id="ARBA00022729"/>
    </source>
</evidence>
<dbReference type="PANTHER" id="PTHR47974">
    <property type="entry name" value="OS07G0415500 PROTEIN"/>
    <property type="match status" value="1"/>
</dbReference>
<keyword evidence="6 13" id="KW-0547">Nucleotide-binding</keyword>
<dbReference type="SMART" id="SM00220">
    <property type="entry name" value="S_TKc"/>
    <property type="match status" value="1"/>
</dbReference>
<dbReference type="CDD" id="cd00028">
    <property type="entry name" value="B_lectin"/>
    <property type="match status" value="1"/>
</dbReference>
<keyword evidence="3 13" id="KW-0808">Transferase</keyword>
<feature type="domain" description="Apple" evidence="19">
    <location>
        <begin position="344"/>
        <end position="418"/>
    </location>
</feature>
<dbReference type="FunFam" id="1.10.510.10:FF:000227">
    <property type="entry name" value="Serine/threonine-protein kinase"/>
    <property type="match status" value="1"/>
</dbReference>
<dbReference type="SUPFAM" id="SSF56112">
    <property type="entry name" value="Protein kinase-like (PK-like)"/>
    <property type="match status" value="1"/>
</dbReference>
<organism evidence="20 21">
    <name type="scientific">Kingdonia uniflora</name>
    <dbReference type="NCBI Taxonomy" id="39325"/>
    <lineage>
        <taxon>Eukaryota</taxon>
        <taxon>Viridiplantae</taxon>
        <taxon>Streptophyta</taxon>
        <taxon>Embryophyta</taxon>
        <taxon>Tracheophyta</taxon>
        <taxon>Spermatophyta</taxon>
        <taxon>Magnoliopsida</taxon>
        <taxon>Ranunculales</taxon>
        <taxon>Circaeasteraceae</taxon>
        <taxon>Kingdonia</taxon>
    </lineage>
</organism>
<dbReference type="InterPro" id="IPR024171">
    <property type="entry name" value="SRK-like_kinase"/>
</dbReference>
<keyword evidence="21" id="KW-1185">Reference proteome</keyword>
<dbReference type="InterPro" id="IPR036426">
    <property type="entry name" value="Bulb-type_lectin_dom_sf"/>
</dbReference>
<sequence length="793" mass="88015">MGIQNKLCSLCHIYLPIILLSLGIHVALASDTIFTGQSLTGNQTLTSQGGTFELGFFKPGNSAYYYLGIWYKQVPVPTVVWVANREEPLLNTSSELQLSEDGNLVLLNQFKIPIWSTNSSSSTPNSIVAVLLDTGNLALRDGSNSSEIIWQSFEHPTDTWLPHGSLGMNKVTGKVQVLSSWINQENPSPGLFTEVINKDGAGEFYLVWNRTQIYWRSGIWNGQIFPNVAEMTPSYFFKFSYVSNEKENYFTYTVDDSSVLTRYVVEYGQGKQFMWVNDTQKWLLLFSRPNDPCDANSICGSFGTCNKKILPICECLYGFEPSSPKDWNLSDWSGGCVRKTSLQCGHEDGFLKMPDMYMPTQNLTVGSAKECESACIRNCSCSAYSYGGGCSIWSGGLQNLKQLSLGDNNGTVIYIRLATSDLPTFKGKNKKVLTIVIVVASVCSLALLGIILLLIWSKRLVGPSSAVQGSLVPYKYKDLQIVTNNFSAKLGAGCFGSVFKGELSDSSPIAVKMLEGFRQGEKEFRAEVSTLGTVQHVNLVRLRGFCSEGTKRLLVYDHMPFGSLDIHLFGKNSKTLEWKMRYQIALGTARGLAYLHEECRNCIIHCDIKPENILLDVGFCPKVADFGLAKLFGHDFSRVLTTVRGTRGYLAPEWISGVAITSKADVYSYGMMLFEIMSGRRNLDLAKDGKFDFFPTTVASRLNNHEEVISLLDSKLEGNFDEDQVTRACNIACWCIQEGEMNRPSMGYVVQVLEGVIEVGIPPVPLYLQNLVDNLGRERDDMECSGESSLVTE</sequence>
<keyword evidence="8 13" id="KW-0067">ATP-binding</keyword>
<dbReference type="GO" id="GO:0016020">
    <property type="term" value="C:membrane"/>
    <property type="evidence" value="ECO:0007669"/>
    <property type="project" value="UniProtKB-SubCell"/>
</dbReference>
<keyword evidence="5 16" id="KW-0732">Signal</keyword>
<comment type="caution">
    <text evidence="20">The sequence shown here is derived from an EMBL/GenBank/DDBJ whole genome shotgun (WGS) entry which is preliminary data.</text>
</comment>
<comment type="subcellular location">
    <subcellularLocation>
        <location evidence="1">Membrane</location>
        <topology evidence="1">Single-pass membrane protein</topology>
    </subcellularLocation>
</comment>
<dbReference type="InterPro" id="IPR003609">
    <property type="entry name" value="Pan_app"/>
</dbReference>
<dbReference type="Gene3D" id="1.10.510.10">
    <property type="entry name" value="Transferase(Phosphotransferase) domain 1"/>
    <property type="match status" value="1"/>
</dbReference>
<evidence type="ECO:0000256" key="13">
    <source>
        <dbReference type="PIRNR" id="PIRNR000641"/>
    </source>
</evidence>
<dbReference type="CDD" id="cd14066">
    <property type="entry name" value="STKc_IRAK"/>
    <property type="match status" value="1"/>
</dbReference>
<evidence type="ECO:0000256" key="6">
    <source>
        <dbReference type="ARBA" id="ARBA00022741"/>
    </source>
</evidence>
<feature type="domain" description="Bulb-type lectin" evidence="18">
    <location>
        <begin position="30"/>
        <end position="152"/>
    </location>
</feature>
<feature type="transmembrane region" description="Helical" evidence="15">
    <location>
        <begin position="432"/>
        <end position="456"/>
    </location>
</feature>
<evidence type="ECO:0000256" key="16">
    <source>
        <dbReference type="SAM" id="SignalP"/>
    </source>
</evidence>
<keyword evidence="11" id="KW-1015">Disulfide bond</keyword>
<dbReference type="InterPro" id="IPR017441">
    <property type="entry name" value="Protein_kinase_ATP_BS"/>
</dbReference>
<comment type="catalytic activity">
    <reaction evidence="13">
        <text>L-threonyl-[protein] + ATP = O-phospho-L-threonyl-[protein] + ADP + H(+)</text>
        <dbReference type="Rhea" id="RHEA:46608"/>
        <dbReference type="Rhea" id="RHEA-COMP:11060"/>
        <dbReference type="Rhea" id="RHEA-COMP:11605"/>
        <dbReference type="ChEBI" id="CHEBI:15378"/>
        <dbReference type="ChEBI" id="CHEBI:30013"/>
        <dbReference type="ChEBI" id="CHEBI:30616"/>
        <dbReference type="ChEBI" id="CHEBI:61977"/>
        <dbReference type="ChEBI" id="CHEBI:456216"/>
        <dbReference type="EC" id="2.7.11.1"/>
    </reaction>
</comment>
<evidence type="ECO:0000256" key="15">
    <source>
        <dbReference type="SAM" id="Phobius"/>
    </source>
</evidence>
<dbReference type="PROSITE" id="PS50011">
    <property type="entry name" value="PROTEIN_KINASE_DOM"/>
    <property type="match status" value="1"/>
</dbReference>
<dbReference type="PIRSF" id="PIRSF000641">
    <property type="entry name" value="SRK"/>
    <property type="match status" value="1"/>
</dbReference>
<evidence type="ECO:0000256" key="14">
    <source>
        <dbReference type="PROSITE-ProRule" id="PRU10141"/>
    </source>
</evidence>
<dbReference type="PROSITE" id="PS00107">
    <property type="entry name" value="PROTEIN_KINASE_ATP"/>
    <property type="match status" value="1"/>
</dbReference>
<evidence type="ECO:0000256" key="3">
    <source>
        <dbReference type="ARBA" id="ARBA00022679"/>
    </source>
</evidence>